<keyword evidence="7 14" id="KW-0812">Transmembrane</keyword>
<evidence type="ECO:0000256" key="5">
    <source>
        <dbReference type="ARBA" id="ARBA00022645"/>
    </source>
</evidence>
<dbReference type="Gene3D" id="3.90.1310.10">
    <property type="entry name" value="Penicillin-binding protein 2a (Domain 2)"/>
    <property type="match status" value="1"/>
</dbReference>
<evidence type="ECO:0000259" key="16">
    <source>
        <dbReference type="Pfam" id="PF03717"/>
    </source>
</evidence>
<dbReference type="InterPro" id="IPR017790">
    <property type="entry name" value="Penicillin-binding_protein_2"/>
</dbReference>
<dbReference type="Proteomes" id="UP000664417">
    <property type="component" value="Unassembled WGS sequence"/>
</dbReference>
<name>A0A8J7U6M8_9BACT</name>
<dbReference type="Pfam" id="PF00905">
    <property type="entry name" value="Transpeptidase"/>
    <property type="match status" value="1"/>
</dbReference>
<dbReference type="Pfam" id="PF03717">
    <property type="entry name" value="PBP_dimer"/>
    <property type="match status" value="1"/>
</dbReference>
<dbReference type="AlphaFoldDB" id="A0A8J7U6M8"/>
<keyword evidence="18" id="KW-1185">Reference proteome</keyword>
<keyword evidence="9" id="KW-0133">Cell shape</keyword>
<keyword evidence="4" id="KW-0997">Cell inner membrane</keyword>
<dbReference type="SUPFAM" id="SSF56519">
    <property type="entry name" value="Penicillin binding protein dimerisation domain"/>
    <property type="match status" value="1"/>
</dbReference>
<evidence type="ECO:0000313" key="18">
    <source>
        <dbReference type="Proteomes" id="UP000664417"/>
    </source>
</evidence>
<dbReference type="SUPFAM" id="SSF56601">
    <property type="entry name" value="beta-lactamase/transpeptidase-like"/>
    <property type="match status" value="1"/>
</dbReference>
<dbReference type="PANTHER" id="PTHR30627">
    <property type="entry name" value="PEPTIDOGLYCAN D,D-TRANSPEPTIDASE"/>
    <property type="match status" value="1"/>
</dbReference>
<keyword evidence="13" id="KW-0961">Cell wall biogenesis/degradation</keyword>
<accession>A0A8J7U6M8</accession>
<dbReference type="PANTHER" id="PTHR30627:SF2">
    <property type="entry name" value="PEPTIDOGLYCAN D,D-TRANSPEPTIDASE MRDA"/>
    <property type="match status" value="1"/>
</dbReference>
<sequence>MRLAPTPLLFQGRILFLRVLVIIGFLLVTGGYYRIQILNQERYERLGEKYRIKKRRIKATRGLIYDRHERLITQNMPTYDLLLRRDEMEQPWRKVKDELAEFLQVDVAQLQRKYDSRSTLLSQPVKLIENITFAESMRIRRNLKRYPGLAVETTEKRYYTYNTLFSHVLGYVSVASESALRRNPRLRLGDVVGKSGIELAYDDMLTGIDGERTILVDHRGIYHSTEVTAPPVPGGDIFLTLDLDLQQLAVEALEGRPGSVVMMDTRTGGLLVCVSSPTFDLNMFTQRFTQKEWDELINREGNPLLNRPLQGAYAPGSVFKVVTALSALKNGAITPQTTYFCNGEYKLHNRIFRCHKRGGHGHVDVTAAIKGSCNVFFYNIARDLDIDQLAKTAHEMGLGEKTGVDLHGEKTGLVPTPAWKRKRTGEIWYPGQTLSVSIGQGSLQTTPLQLLSMMATVANDGRVVRPHLLYKSRLGMESKLHVPESGAVEGMMPEYYTLVKTALWQVVNKEKGTGSTARVAGFDVCGKTGTAQLITFSSEADHKVDRYKNAWFAGFAPRENTEVAIVVLVEQAGAGGAKAGPVAQKLLEAYARKKKEVDPT</sequence>
<dbReference type="GO" id="GO:0071555">
    <property type="term" value="P:cell wall organization"/>
    <property type="evidence" value="ECO:0007669"/>
    <property type="project" value="UniProtKB-KW"/>
</dbReference>
<dbReference type="GO" id="GO:0005886">
    <property type="term" value="C:plasma membrane"/>
    <property type="evidence" value="ECO:0007669"/>
    <property type="project" value="UniProtKB-SubCell"/>
</dbReference>
<gene>
    <name evidence="17" type="primary">mrdA</name>
    <name evidence="17" type="ORF">J3U88_26695</name>
</gene>
<evidence type="ECO:0000256" key="12">
    <source>
        <dbReference type="ARBA" id="ARBA00023136"/>
    </source>
</evidence>
<evidence type="ECO:0000256" key="13">
    <source>
        <dbReference type="ARBA" id="ARBA00023316"/>
    </source>
</evidence>
<feature type="domain" description="Penicillin-binding protein dimerisation" evidence="16">
    <location>
        <begin position="57"/>
        <end position="220"/>
    </location>
</feature>
<dbReference type="GO" id="GO:0009252">
    <property type="term" value="P:peptidoglycan biosynthetic process"/>
    <property type="evidence" value="ECO:0007669"/>
    <property type="project" value="UniProtKB-KW"/>
</dbReference>
<dbReference type="EC" id="3.4.16.4" evidence="17"/>
<reference evidence="17" key="1">
    <citation type="submission" date="2021-03" db="EMBL/GenBank/DDBJ databases">
        <authorList>
            <person name="Wang G."/>
        </authorList>
    </citation>
    <scope>NUCLEOTIDE SEQUENCE</scope>
    <source>
        <strain evidence="17">KCTC 12899</strain>
    </source>
</reference>
<organism evidence="17 18">
    <name type="scientific">Acanthopleuribacter pedis</name>
    <dbReference type="NCBI Taxonomy" id="442870"/>
    <lineage>
        <taxon>Bacteria</taxon>
        <taxon>Pseudomonadati</taxon>
        <taxon>Acidobacteriota</taxon>
        <taxon>Holophagae</taxon>
        <taxon>Acanthopleuribacterales</taxon>
        <taxon>Acanthopleuribacteraceae</taxon>
        <taxon>Acanthopleuribacter</taxon>
    </lineage>
</organism>
<comment type="subcellular location">
    <subcellularLocation>
        <location evidence="2">Cell membrane</location>
    </subcellularLocation>
    <subcellularLocation>
        <location evidence="1">Membrane</location>
        <topology evidence="1">Single-pass membrane protein</topology>
    </subcellularLocation>
</comment>
<evidence type="ECO:0000313" key="17">
    <source>
        <dbReference type="EMBL" id="MBO1322094.1"/>
    </source>
</evidence>
<dbReference type="Gene3D" id="3.40.710.10">
    <property type="entry name" value="DD-peptidase/beta-lactamase superfamily"/>
    <property type="match status" value="1"/>
</dbReference>
<feature type="domain" description="Penicillin-binding protein transpeptidase" evidence="15">
    <location>
        <begin position="258"/>
        <end position="588"/>
    </location>
</feature>
<evidence type="ECO:0000256" key="9">
    <source>
        <dbReference type="ARBA" id="ARBA00022960"/>
    </source>
</evidence>
<evidence type="ECO:0000256" key="10">
    <source>
        <dbReference type="ARBA" id="ARBA00022984"/>
    </source>
</evidence>
<evidence type="ECO:0000256" key="14">
    <source>
        <dbReference type="SAM" id="Phobius"/>
    </source>
</evidence>
<dbReference type="GO" id="GO:0071972">
    <property type="term" value="F:peptidoglycan L,D-transpeptidase activity"/>
    <property type="evidence" value="ECO:0007669"/>
    <property type="project" value="TreeGrafter"/>
</dbReference>
<keyword evidence="6" id="KW-0645">Protease</keyword>
<evidence type="ECO:0000256" key="6">
    <source>
        <dbReference type="ARBA" id="ARBA00022670"/>
    </source>
</evidence>
<dbReference type="EMBL" id="JAFREP010000031">
    <property type="protein sequence ID" value="MBO1322094.1"/>
    <property type="molecule type" value="Genomic_DNA"/>
</dbReference>
<keyword evidence="10" id="KW-0573">Peptidoglycan synthesis</keyword>
<evidence type="ECO:0000256" key="1">
    <source>
        <dbReference type="ARBA" id="ARBA00004167"/>
    </source>
</evidence>
<dbReference type="InterPro" id="IPR050515">
    <property type="entry name" value="Beta-lactam/transpept"/>
</dbReference>
<dbReference type="GO" id="GO:0009002">
    <property type="term" value="F:serine-type D-Ala-D-Ala carboxypeptidase activity"/>
    <property type="evidence" value="ECO:0007669"/>
    <property type="project" value="UniProtKB-EC"/>
</dbReference>
<proteinExistence type="predicted"/>
<dbReference type="GO" id="GO:0006508">
    <property type="term" value="P:proteolysis"/>
    <property type="evidence" value="ECO:0007669"/>
    <property type="project" value="UniProtKB-KW"/>
</dbReference>
<evidence type="ECO:0000256" key="8">
    <source>
        <dbReference type="ARBA" id="ARBA00022801"/>
    </source>
</evidence>
<dbReference type="NCBIfam" id="TIGR03423">
    <property type="entry name" value="pbp2_mrdA"/>
    <property type="match status" value="1"/>
</dbReference>
<dbReference type="FunFam" id="3.40.710.10:FF:000024">
    <property type="entry name" value="Penicillin-binding protein 2"/>
    <property type="match status" value="1"/>
</dbReference>
<evidence type="ECO:0000256" key="2">
    <source>
        <dbReference type="ARBA" id="ARBA00004236"/>
    </source>
</evidence>
<dbReference type="InterPro" id="IPR036138">
    <property type="entry name" value="PBP_dimer_sf"/>
</dbReference>
<comment type="caution">
    <text evidence="17">The sequence shown here is derived from an EMBL/GenBank/DDBJ whole genome shotgun (WGS) entry which is preliminary data.</text>
</comment>
<evidence type="ECO:0000256" key="11">
    <source>
        <dbReference type="ARBA" id="ARBA00022989"/>
    </source>
</evidence>
<keyword evidence="11 14" id="KW-1133">Transmembrane helix</keyword>
<keyword evidence="3" id="KW-1003">Cell membrane</keyword>
<evidence type="ECO:0000256" key="3">
    <source>
        <dbReference type="ARBA" id="ARBA00022475"/>
    </source>
</evidence>
<dbReference type="InterPro" id="IPR005311">
    <property type="entry name" value="PBP_dimer"/>
</dbReference>
<evidence type="ECO:0000256" key="4">
    <source>
        <dbReference type="ARBA" id="ARBA00022519"/>
    </source>
</evidence>
<feature type="transmembrane region" description="Helical" evidence="14">
    <location>
        <begin position="15"/>
        <end position="35"/>
    </location>
</feature>
<dbReference type="InterPro" id="IPR012338">
    <property type="entry name" value="Beta-lactam/transpept-like"/>
</dbReference>
<keyword evidence="5 17" id="KW-0121">Carboxypeptidase</keyword>
<evidence type="ECO:0000256" key="7">
    <source>
        <dbReference type="ARBA" id="ARBA00022692"/>
    </source>
</evidence>
<dbReference type="GO" id="GO:0008360">
    <property type="term" value="P:regulation of cell shape"/>
    <property type="evidence" value="ECO:0007669"/>
    <property type="project" value="UniProtKB-KW"/>
</dbReference>
<protein>
    <submittedName>
        <fullName evidence="17">Penicillin-binding protein 2</fullName>
        <ecNumber evidence="17">3.4.16.4</ecNumber>
    </submittedName>
</protein>
<keyword evidence="12 14" id="KW-0472">Membrane</keyword>
<dbReference type="RefSeq" id="WP_207862066.1">
    <property type="nucleotide sequence ID" value="NZ_JAFREP010000031.1"/>
</dbReference>
<evidence type="ECO:0000259" key="15">
    <source>
        <dbReference type="Pfam" id="PF00905"/>
    </source>
</evidence>
<keyword evidence="8 17" id="KW-0378">Hydrolase</keyword>
<dbReference type="GO" id="GO:0008658">
    <property type="term" value="F:penicillin binding"/>
    <property type="evidence" value="ECO:0007669"/>
    <property type="project" value="InterPro"/>
</dbReference>
<dbReference type="InterPro" id="IPR001460">
    <property type="entry name" value="PCN-bd_Tpept"/>
</dbReference>